<dbReference type="Pfam" id="PF01494">
    <property type="entry name" value="FAD_binding_3"/>
    <property type="match status" value="1"/>
</dbReference>
<dbReference type="PANTHER" id="PTHR43004">
    <property type="entry name" value="TRK SYSTEM POTASSIUM UPTAKE PROTEIN"/>
    <property type="match status" value="1"/>
</dbReference>
<organism evidence="5 6">
    <name type="scientific">Streptomyces ficellus</name>
    <dbReference type="NCBI Taxonomy" id="1977088"/>
    <lineage>
        <taxon>Bacteria</taxon>
        <taxon>Bacillati</taxon>
        <taxon>Actinomycetota</taxon>
        <taxon>Actinomycetes</taxon>
        <taxon>Kitasatosporales</taxon>
        <taxon>Streptomycetaceae</taxon>
        <taxon>Streptomyces</taxon>
    </lineage>
</organism>
<dbReference type="KEGG" id="sfic:EIZ62_31520"/>
<dbReference type="GO" id="GO:0016709">
    <property type="term" value="F:oxidoreductase activity, acting on paired donors, with incorporation or reduction of molecular oxygen, NAD(P)H as one donor, and incorporation of one atom of oxygen"/>
    <property type="evidence" value="ECO:0007669"/>
    <property type="project" value="UniProtKB-ARBA"/>
</dbReference>
<keyword evidence="6" id="KW-1185">Reference proteome</keyword>
<dbReference type="Proteomes" id="UP000422572">
    <property type="component" value="Chromosome"/>
</dbReference>
<dbReference type="Pfam" id="PF21274">
    <property type="entry name" value="Rng_hyd_C"/>
    <property type="match status" value="1"/>
</dbReference>
<dbReference type="InterPro" id="IPR002938">
    <property type="entry name" value="FAD-bd"/>
</dbReference>
<protein>
    <recommendedName>
        <fullName evidence="4">FAD-binding domain-containing protein</fullName>
    </recommendedName>
</protein>
<comment type="cofactor">
    <cofactor evidence="1">
        <name>FAD</name>
        <dbReference type="ChEBI" id="CHEBI:57692"/>
    </cofactor>
</comment>
<evidence type="ECO:0000256" key="2">
    <source>
        <dbReference type="ARBA" id="ARBA00022630"/>
    </source>
</evidence>
<dbReference type="Gene3D" id="3.40.30.120">
    <property type="match status" value="1"/>
</dbReference>
<dbReference type="AlphaFoldDB" id="A0A6I6FPH1"/>
<evidence type="ECO:0000256" key="3">
    <source>
        <dbReference type="ARBA" id="ARBA00022827"/>
    </source>
</evidence>
<dbReference type="OrthoDB" id="8670884at2"/>
<dbReference type="InterPro" id="IPR036188">
    <property type="entry name" value="FAD/NAD-bd_sf"/>
</dbReference>
<gene>
    <name evidence="5" type="ORF">EIZ62_31520</name>
</gene>
<dbReference type="RefSeq" id="WP_156696022.1">
    <property type="nucleotide sequence ID" value="NZ_CP034279.1"/>
</dbReference>
<evidence type="ECO:0000256" key="1">
    <source>
        <dbReference type="ARBA" id="ARBA00001974"/>
    </source>
</evidence>
<dbReference type="InterPro" id="IPR050641">
    <property type="entry name" value="RIFMO-like"/>
</dbReference>
<proteinExistence type="predicted"/>
<dbReference type="EMBL" id="CP034279">
    <property type="protein sequence ID" value="QGV82282.1"/>
    <property type="molecule type" value="Genomic_DNA"/>
</dbReference>
<feature type="domain" description="FAD-binding" evidence="4">
    <location>
        <begin position="20"/>
        <end position="338"/>
    </location>
</feature>
<evidence type="ECO:0000313" key="5">
    <source>
        <dbReference type="EMBL" id="QGV82282.1"/>
    </source>
</evidence>
<reference evidence="5 6" key="1">
    <citation type="submission" date="2018-12" db="EMBL/GenBank/DDBJ databases">
        <title>Complete genome sequence of Streptomyces ficellus NRRL8067, the producer of ficellomycin, feldamycin and nojirimycin.</title>
        <authorList>
            <person name="Zhang H."/>
            <person name="Yue R."/>
            <person name="Liu Y."/>
            <person name="Li M."/>
            <person name="Mu H."/>
            <person name="Zhang J."/>
        </authorList>
    </citation>
    <scope>NUCLEOTIDE SEQUENCE [LARGE SCALE GENOMIC DNA]</scope>
    <source>
        <strain evidence="5 6">NRRL 8067</strain>
    </source>
</reference>
<accession>A0A6I6FPH1</accession>
<dbReference type="SUPFAM" id="SSF51905">
    <property type="entry name" value="FAD/NAD(P)-binding domain"/>
    <property type="match status" value="1"/>
</dbReference>
<evidence type="ECO:0000259" key="4">
    <source>
        <dbReference type="Pfam" id="PF01494"/>
    </source>
</evidence>
<dbReference type="GO" id="GO:0071949">
    <property type="term" value="F:FAD binding"/>
    <property type="evidence" value="ECO:0007669"/>
    <property type="project" value="InterPro"/>
</dbReference>
<dbReference type="Gene3D" id="3.50.50.60">
    <property type="entry name" value="FAD/NAD(P)-binding domain"/>
    <property type="match status" value="1"/>
</dbReference>
<sequence>MARTVRPAGVRAGAEARARADVVVVGGGPVGMLLAAELAVRGTDVVLLEHRTTTSERPKATTLHARTVQCLTRRGYLPHPARRTDGDDNTMPFHFAGISGLDITAPPTEPAPILKVPQADIERLFEARARAAGARVLRGHEVVDLVQEPSAADGSPQGPAGVRIEAEGPDGPVVLHARYAVGADGARSTVRRLAGFEADTWPATVTALMGQVRLREADALPPGWHRTPRGWLVVKGAPGGTTHLRTLSPRLPPTDRGTPLTLEELSEEASYVAGRDIAMTEGQWLSRFSDFTRLVRSYRRGAVFLAGDAAHVHFPVGGQGLSTGLLDAVALGWTLSLAVARTTGIAGARGDAGAPEDAAAPGGAGAELDALLDSYDAERRPVARRVIDNTRAQVALMRPDPALDPLRDLLAGMFASGGGGDTFGPMISAQDTVLPARSPSSREGTFLPNTVLSTTDGPIDVIGLLREGKPLLLLFREEGERHLGAARPWGKHLRVVRCAPAQEIGYAALLVRPDGYVMWAPDGDGLDTVLARTFGRAAGRDA</sequence>
<dbReference type="Gene3D" id="3.30.70.2450">
    <property type="match status" value="1"/>
</dbReference>
<dbReference type="PRINTS" id="PR00420">
    <property type="entry name" value="RNGMNOXGNASE"/>
</dbReference>
<name>A0A6I6FPH1_9ACTN</name>
<dbReference type="PANTHER" id="PTHR43004:SF19">
    <property type="entry name" value="BINDING MONOOXYGENASE, PUTATIVE (JCVI)-RELATED"/>
    <property type="match status" value="1"/>
</dbReference>
<evidence type="ECO:0000313" key="6">
    <source>
        <dbReference type="Proteomes" id="UP000422572"/>
    </source>
</evidence>
<keyword evidence="2" id="KW-0285">Flavoprotein</keyword>
<keyword evidence="3" id="KW-0274">FAD</keyword>